<evidence type="ECO:0000313" key="10">
    <source>
        <dbReference type="Proteomes" id="UP000199671"/>
    </source>
</evidence>
<sequence length="153" mass="16844">MRAVPYILVLALALYALIDCVRTPSENMPARLPKPMWILIILLISGVGPIAWIITSRVRAAEERGGEIERTVWSSRERVDLRLAERPRPVAPDDDPEFLARLEQDIRRRRRDDKPTAGQGSPADGDDHDSGEDPNGRADTGGPGVPSDDSPTS</sequence>
<name>A0A1G9XG26_9ACTO</name>
<evidence type="ECO:0000259" key="8">
    <source>
        <dbReference type="Pfam" id="PF13396"/>
    </source>
</evidence>
<keyword evidence="5 7" id="KW-0472">Membrane</keyword>
<dbReference type="EMBL" id="FNHU01000009">
    <property type="protein sequence ID" value="SDM95481.1"/>
    <property type="molecule type" value="Genomic_DNA"/>
</dbReference>
<dbReference type="GO" id="GO:0005886">
    <property type="term" value="C:plasma membrane"/>
    <property type="evidence" value="ECO:0007669"/>
    <property type="project" value="UniProtKB-SubCell"/>
</dbReference>
<comment type="subcellular location">
    <subcellularLocation>
        <location evidence="1">Cell membrane</location>
        <topology evidence="1">Multi-pass membrane protein</topology>
    </subcellularLocation>
</comment>
<protein>
    <submittedName>
        <fullName evidence="9">Phospholipase_D-nuclease N-terminal</fullName>
    </submittedName>
</protein>
<evidence type="ECO:0000256" key="2">
    <source>
        <dbReference type="ARBA" id="ARBA00022475"/>
    </source>
</evidence>
<dbReference type="AlphaFoldDB" id="A0A1G9XG26"/>
<dbReference type="Pfam" id="PF13396">
    <property type="entry name" value="PLDc_N"/>
    <property type="match status" value="1"/>
</dbReference>
<evidence type="ECO:0000256" key="6">
    <source>
        <dbReference type="SAM" id="MobiDB-lite"/>
    </source>
</evidence>
<organism evidence="9 10">
    <name type="scientific">Actinomyces ruminicola</name>
    <dbReference type="NCBI Taxonomy" id="332524"/>
    <lineage>
        <taxon>Bacteria</taxon>
        <taxon>Bacillati</taxon>
        <taxon>Actinomycetota</taxon>
        <taxon>Actinomycetes</taxon>
        <taxon>Actinomycetales</taxon>
        <taxon>Actinomycetaceae</taxon>
        <taxon>Actinomyces</taxon>
    </lineage>
</organism>
<evidence type="ECO:0000256" key="5">
    <source>
        <dbReference type="ARBA" id="ARBA00023136"/>
    </source>
</evidence>
<feature type="transmembrane region" description="Helical" evidence="7">
    <location>
        <begin position="36"/>
        <end position="54"/>
    </location>
</feature>
<feature type="domain" description="Cardiolipin synthase N-terminal" evidence="8">
    <location>
        <begin position="11"/>
        <end position="56"/>
    </location>
</feature>
<dbReference type="Proteomes" id="UP000199671">
    <property type="component" value="Unassembled WGS sequence"/>
</dbReference>
<dbReference type="RefSeq" id="WP_092611093.1">
    <property type="nucleotide sequence ID" value="NZ_FNHU01000009.1"/>
</dbReference>
<evidence type="ECO:0000256" key="4">
    <source>
        <dbReference type="ARBA" id="ARBA00022989"/>
    </source>
</evidence>
<evidence type="ECO:0000313" key="9">
    <source>
        <dbReference type="EMBL" id="SDM95481.1"/>
    </source>
</evidence>
<dbReference type="InterPro" id="IPR027379">
    <property type="entry name" value="CLS_N"/>
</dbReference>
<evidence type="ECO:0000256" key="1">
    <source>
        <dbReference type="ARBA" id="ARBA00004651"/>
    </source>
</evidence>
<dbReference type="OrthoDB" id="3298527at2"/>
<evidence type="ECO:0000256" key="3">
    <source>
        <dbReference type="ARBA" id="ARBA00022692"/>
    </source>
</evidence>
<evidence type="ECO:0000256" key="7">
    <source>
        <dbReference type="SAM" id="Phobius"/>
    </source>
</evidence>
<keyword evidence="2" id="KW-1003">Cell membrane</keyword>
<feature type="region of interest" description="Disordered" evidence="6">
    <location>
        <begin position="85"/>
        <end position="153"/>
    </location>
</feature>
<accession>A0A1G9XG26</accession>
<proteinExistence type="predicted"/>
<gene>
    <name evidence="9" type="ORF">SAMN04487766_109118</name>
</gene>
<keyword evidence="4 7" id="KW-1133">Transmembrane helix</keyword>
<keyword evidence="3 7" id="KW-0812">Transmembrane</keyword>
<reference evidence="9 10" key="1">
    <citation type="submission" date="2016-10" db="EMBL/GenBank/DDBJ databases">
        <authorList>
            <person name="de Groot N.N."/>
        </authorList>
    </citation>
    <scope>NUCLEOTIDE SEQUENCE [LARGE SCALE GENOMIC DNA]</scope>
    <source>
        <strain evidence="9 10">KPR-7B</strain>
    </source>
</reference>